<keyword evidence="2" id="KW-0479">Metal-binding</keyword>
<sequence>MDDPFSVDGESQRKGGGNWEEKVRRWISNQYEMVEGLPCSSMVITQNFKTIKRRDLNRMEARTDHDVVPIRDNFLKRKVQKFHLDDLAWIEKIPECMVFHPSIEEFEDPIRYLETIAPLASHHGICKIVSPIRASVPAGIVLVREKPGFKFTTRVQPLRLSEWSGDDQVSFFMSGRKYMFRDFEKMANKEFTRRYSSACSLPEKYIEEEFWNEISSGKTQSVEYACDIDGSAFSSSPLDDLANSKWNLKRLSRLQKSTLRLISSTIPGVTDPMLYIGMLFSMFAWHVEDHYFYSINYHHCGASKTWYGVPGHAASEFEGVVRDKVYSHDVMLADQPDAVFELLLGKTTMFPPNLLINHGVPVYRTVQKPGEFVITFPGAYHAGFSHGFNCGEAVNFAMSHWFPLGNICRDRYALLRKTPLIPHEELLCKEALFLSEEMLQTSSSNNERDNSSEKCIEAFVQFMRAQHYARWLLIKSGARLFYKSDIQATVYCGICKRDCYVSHYMCNCNLDPICLHHGVNMNCSCPDRIVFVCRDIKDLEIISKFFEARPTKRTEEVGSLSATCDEVYQPYCKMSVETATGSDDANWSPSVSNGCMDTKVGELPNINRPENESSAGQDSDDSDAEVFRVKRRSTGSIANTSIDEAIVSDLAENQVFKRLKKVVDHRFISEETLIDLNQPLASPITEFQIASSEISEDDEALGTL</sequence>
<dbReference type="Gene3D" id="2.60.120.650">
    <property type="entry name" value="Cupin"/>
    <property type="match status" value="1"/>
</dbReference>
<keyword evidence="11" id="KW-0489">Methyltransferase</keyword>
<feature type="region of interest" description="Disordered" evidence="8">
    <location>
        <begin position="601"/>
        <end position="624"/>
    </location>
</feature>
<dbReference type="Proteomes" id="UP000623129">
    <property type="component" value="Unassembled WGS sequence"/>
</dbReference>
<dbReference type="Pfam" id="PF02373">
    <property type="entry name" value="JmjC"/>
    <property type="match status" value="1"/>
</dbReference>
<keyword evidence="11" id="KW-0808">Transferase</keyword>
<reference evidence="11" key="1">
    <citation type="submission" date="2020-01" db="EMBL/GenBank/DDBJ databases">
        <title>Genome sequence of Kobresia littledalei, the first chromosome-level genome in the family Cyperaceae.</title>
        <authorList>
            <person name="Qu G."/>
        </authorList>
    </citation>
    <scope>NUCLEOTIDE SEQUENCE</scope>
    <source>
        <strain evidence="11">C.B.Clarke</strain>
        <tissue evidence="11">Leaf</tissue>
    </source>
</reference>
<keyword evidence="7" id="KW-0539">Nucleus</keyword>
<comment type="cofactor">
    <cofactor evidence="1">
        <name>Fe(2+)</name>
        <dbReference type="ChEBI" id="CHEBI:29033"/>
    </cofactor>
</comment>
<dbReference type="EMBL" id="SWLB01000026">
    <property type="protein sequence ID" value="KAF3321532.1"/>
    <property type="molecule type" value="Genomic_DNA"/>
</dbReference>
<dbReference type="InterPro" id="IPR003349">
    <property type="entry name" value="JmjN"/>
</dbReference>
<dbReference type="GO" id="GO:0008168">
    <property type="term" value="F:methyltransferase activity"/>
    <property type="evidence" value="ECO:0007669"/>
    <property type="project" value="UniProtKB-KW"/>
</dbReference>
<feature type="domain" description="JmjN" evidence="9">
    <location>
        <begin position="96"/>
        <end position="137"/>
    </location>
</feature>
<dbReference type="PANTHER" id="PTHR10694:SF33">
    <property type="entry name" value="LYSINE-SPECIFIC DEMETHYLASE 5"/>
    <property type="match status" value="1"/>
</dbReference>
<dbReference type="GO" id="GO:0040029">
    <property type="term" value="P:epigenetic regulation of gene expression"/>
    <property type="evidence" value="ECO:0007669"/>
    <property type="project" value="UniProtKB-ARBA"/>
</dbReference>
<organism evidence="11 12">
    <name type="scientific">Carex littledalei</name>
    <dbReference type="NCBI Taxonomy" id="544730"/>
    <lineage>
        <taxon>Eukaryota</taxon>
        <taxon>Viridiplantae</taxon>
        <taxon>Streptophyta</taxon>
        <taxon>Embryophyta</taxon>
        <taxon>Tracheophyta</taxon>
        <taxon>Spermatophyta</taxon>
        <taxon>Magnoliopsida</taxon>
        <taxon>Liliopsida</taxon>
        <taxon>Poales</taxon>
        <taxon>Cyperaceae</taxon>
        <taxon>Cyperoideae</taxon>
        <taxon>Cariceae</taxon>
        <taxon>Carex</taxon>
        <taxon>Carex subgen. Euthyceras</taxon>
    </lineage>
</organism>
<dbReference type="GO" id="GO:0005634">
    <property type="term" value="C:nucleus"/>
    <property type="evidence" value="ECO:0007669"/>
    <property type="project" value="TreeGrafter"/>
</dbReference>
<dbReference type="GO" id="GO:0141052">
    <property type="term" value="F:histone H3 demethylase activity"/>
    <property type="evidence" value="ECO:0007669"/>
    <property type="project" value="UniProtKB-ARBA"/>
</dbReference>
<evidence type="ECO:0000256" key="4">
    <source>
        <dbReference type="ARBA" id="ARBA00023004"/>
    </source>
</evidence>
<accession>A0A833QHT9</accession>
<keyword evidence="4" id="KW-0408">Iron</keyword>
<dbReference type="PROSITE" id="PS51184">
    <property type="entry name" value="JMJC"/>
    <property type="match status" value="1"/>
</dbReference>
<evidence type="ECO:0000313" key="11">
    <source>
        <dbReference type="EMBL" id="KAF3321532.1"/>
    </source>
</evidence>
<dbReference type="GO" id="GO:0016491">
    <property type="term" value="F:oxidoreductase activity"/>
    <property type="evidence" value="ECO:0007669"/>
    <property type="project" value="UniProtKB-KW"/>
</dbReference>
<evidence type="ECO:0000256" key="7">
    <source>
        <dbReference type="ARBA" id="ARBA00023242"/>
    </source>
</evidence>
<dbReference type="SUPFAM" id="SSF51197">
    <property type="entry name" value="Clavaminate synthase-like"/>
    <property type="match status" value="1"/>
</dbReference>
<evidence type="ECO:0000256" key="6">
    <source>
        <dbReference type="ARBA" id="ARBA00023163"/>
    </source>
</evidence>
<evidence type="ECO:0000313" key="12">
    <source>
        <dbReference type="Proteomes" id="UP000623129"/>
    </source>
</evidence>
<keyword evidence="3" id="KW-0560">Oxidoreductase</keyword>
<dbReference type="GO" id="GO:0000785">
    <property type="term" value="C:chromatin"/>
    <property type="evidence" value="ECO:0007669"/>
    <property type="project" value="TreeGrafter"/>
</dbReference>
<comment type="caution">
    <text evidence="11">The sequence shown here is derived from an EMBL/GenBank/DDBJ whole genome shotgun (WGS) entry which is preliminary data.</text>
</comment>
<evidence type="ECO:0000256" key="2">
    <source>
        <dbReference type="ARBA" id="ARBA00022723"/>
    </source>
</evidence>
<dbReference type="GO" id="GO:0046872">
    <property type="term" value="F:metal ion binding"/>
    <property type="evidence" value="ECO:0007669"/>
    <property type="project" value="UniProtKB-KW"/>
</dbReference>
<evidence type="ECO:0000259" key="10">
    <source>
        <dbReference type="PROSITE" id="PS51184"/>
    </source>
</evidence>
<dbReference type="Pfam" id="PF02928">
    <property type="entry name" value="zf-C5HC2"/>
    <property type="match status" value="1"/>
</dbReference>
<dbReference type="AlphaFoldDB" id="A0A833QHT9"/>
<dbReference type="FunFam" id="2.60.120.650:FF:000016">
    <property type="entry name" value="Lysine-specific demethylase isoform A"/>
    <property type="match status" value="1"/>
</dbReference>
<evidence type="ECO:0000256" key="3">
    <source>
        <dbReference type="ARBA" id="ARBA00023002"/>
    </source>
</evidence>
<evidence type="ECO:0000256" key="1">
    <source>
        <dbReference type="ARBA" id="ARBA00001954"/>
    </source>
</evidence>
<dbReference type="SMART" id="SM00558">
    <property type="entry name" value="JmjC"/>
    <property type="match status" value="1"/>
</dbReference>
<protein>
    <submittedName>
        <fullName evidence="11">Lysine-specific demethylase JMJ706-like isoform X2</fullName>
    </submittedName>
</protein>
<evidence type="ECO:0000259" key="9">
    <source>
        <dbReference type="PROSITE" id="PS51183"/>
    </source>
</evidence>
<feature type="domain" description="JmjC" evidence="10">
    <location>
        <begin position="240"/>
        <end position="413"/>
    </location>
</feature>
<gene>
    <name evidence="11" type="ORF">FCM35_KLT13748</name>
</gene>
<dbReference type="Pfam" id="PF02375">
    <property type="entry name" value="JmjN"/>
    <property type="match status" value="1"/>
</dbReference>
<dbReference type="PANTHER" id="PTHR10694">
    <property type="entry name" value="LYSINE-SPECIFIC DEMETHYLASE"/>
    <property type="match status" value="1"/>
</dbReference>
<dbReference type="InterPro" id="IPR003347">
    <property type="entry name" value="JmjC_dom"/>
</dbReference>
<keyword evidence="5" id="KW-0805">Transcription regulation</keyword>
<name>A0A833QHT9_9POAL</name>
<dbReference type="PROSITE" id="PS51183">
    <property type="entry name" value="JMJN"/>
    <property type="match status" value="1"/>
</dbReference>
<evidence type="ECO:0000256" key="5">
    <source>
        <dbReference type="ARBA" id="ARBA00023015"/>
    </source>
</evidence>
<dbReference type="InterPro" id="IPR004198">
    <property type="entry name" value="Znf_C5HC2"/>
</dbReference>
<proteinExistence type="predicted"/>
<dbReference type="GO" id="GO:0032259">
    <property type="term" value="P:methylation"/>
    <property type="evidence" value="ECO:0007669"/>
    <property type="project" value="UniProtKB-KW"/>
</dbReference>
<dbReference type="OrthoDB" id="1678912at2759"/>
<keyword evidence="12" id="KW-1185">Reference proteome</keyword>
<dbReference type="SMART" id="SM00545">
    <property type="entry name" value="JmjN"/>
    <property type="match status" value="1"/>
</dbReference>
<evidence type="ECO:0000256" key="8">
    <source>
        <dbReference type="SAM" id="MobiDB-lite"/>
    </source>
</evidence>
<keyword evidence="6" id="KW-0804">Transcription</keyword>